<gene>
    <name evidence="2" type="ORF">MFLAVUS_000620</name>
</gene>
<comment type="caution">
    <text evidence="2">The sequence shown here is derived from an EMBL/GenBank/DDBJ whole genome shotgun (WGS) entry which is preliminary data.</text>
</comment>
<evidence type="ECO:0000313" key="3">
    <source>
        <dbReference type="Proteomes" id="UP001473302"/>
    </source>
</evidence>
<feature type="compositionally biased region" description="Basic and acidic residues" evidence="1">
    <location>
        <begin position="362"/>
        <end position="382"/>
    </location>
</feature>
<feature type="region of interest" description="Disordered" evidence="1">
    <location>
        <begin position="281"/>
        <end position="417"/>
    </location>
</feature>
<protein>
    <submittedName>
        <fullName evidence="2">Uncharacterized protein</fullName>
    </submittedName>
</protein>
<organism evidence="2 3">
    <name type="scientific">Mucor flavus</name>
    <dbReference type="NCBI Taxonomy" id="439312"/>
    <lineage>
        <taxon>Eukaryota</taxon>
        <taxon>Fungi</taxon>
        <taxon>Fungi incertae sedis</taxon>
        <taxon>Mucoromycota</taxon>
        <taxon>Mucoromycotina</taxon>
        <taxon>Mucoromycetes</taxon>
        <taxon>Mucorales</taxon>
        <taxon>Mucorineae</taxon>
        <taxon>Mucoraceae</taxon>
        <taxon>Mucor</taxon>
    </lineage>
</organism>
<feature type="compositionally biased region" description="Basic and acidic residues" evidence="1">
    <location>
        <begin position="282"/>
        <end position="312"/>
    </location>
</feature>
<evidence type="ECO:0000313" key="2">
    <source>
        <dbReference type="EMBL" id="GAA5807263.1"/>
    </source>
</evidence>
<dbReference type="Proteomes" id="UP001473302">
    <property type="component" value="Unassembled WGS sequence"/>
</dbReference>
<feature type="compositionally biased region" description="Acidic residues" evidence="1">
    <location>
        <begin position="319"/>
        <end position="337"/>
    </location>
</feature>
<name>A0ABP9YK75_9FUNG</name>
<reference evidence="2 3" key="1">
    <citation type="submission" date="2024-04" db="EMBL/GenBank/DDBJ databases">
        <title>genome sequences of Mucor flavus KT1a and Helicostylum pulchrum KT1b strains isolated from the surface of a dry-aged beef.</title>
        <authorList>
            <person name="Toyotome T."/>
            <person name="Hosono M."/>
            <person name="Torimaru M."/>
            <person name="Fukuda K."/>
            <person name="Mikami N."/>
        </authorList>
    </citation>
    <scope>NUCLEOTIDE SEQUENCE [LARGE SCALE GENOMIC DNA]</scope>
    <source>
        <strain evidence="2 3">KT1a</strain>
    </source>
</reference>
<dbReference type="EMBL" id="BAABUK010000002">
    <property type="protein sequence ID" value="GAA5807263.1"/>
    <property type="molecule type" value="Genomic_DNA"/>
</dbReference>
<evidence type="ECO:0000256" key="1">
    <source>
        <dbReference type="SAM" id="MobiDB-lite"/>
    </source>
</evidence>
<keyword evidence="3" id="KW-1185">Reference proteome</keyword>
<feature type="compositionally biased region" description="Basic and acidic residues" evidence="1">
    <location>
        <begin position="395"/>
        <end position="404"/>
    </location>
</feature>
<proteinExistence type="predicted"/>
<sequence length="417" mass="48074">MADTKKKFQSTRKALHVKNNLRVEIDALKTKVRSAYTLEVQVNVADYQPTPEEAELIKERAFNMRLLEKLESLYYTNREHKRNDMVGNAYKENMSLLHFFYLVRLAQQGFFYTISAAYPDLEPEALIYLCDKLITASLYAERLPDPLEKRVYRTTTYDLMRNLVEEKDIPIAAGFKTTYKQIMDITQDLIYRSIKPSEEVAVSDETSQSAKPVPTNIPPLWVVMPYNGLMDNRTFALPGAVPSLPFPKHMLPALNTSPVAFPNAFEDLKKDIAKKEKRIKRWEKLHGHDNVKGESKVDESKENQAEENESKEQVTQNNQDEEEYDEDEEENEYDEDYERDRFADANTTDSEDDEEGNSINDRTCEEPEQVIKQDSMKNDVVLEKPTPVVTTENIDEPKSERPDKATSGWITFAASSP</sequence>
<accession>A0ABP9YK75</accession>